<sequence length="259" mass="29917">MYQFTMKQLLTIILTILLLIATAASSLAQKVIVPVSHYPPWRIVNNSNDINGINIDITNALLQKLDLEATYIIRPWKRAQRMMKKGTADLMSGLLKHEDREQYMVFLEPPYKTHSSKAFYVLKDRSIKLTSYDDLYKYRIGVTLGTKFFPKFDHDNALKKDMGKDATNNFRKLEVGRIDTLILTETVGDYLRYKLGYQDTVEKADYVYRKPLAVYFAVSKRSPLAQRVPELNAALKTMVETGEVQDIIDRFLAKYQTVQ</sequence>
<dbReference type="Proteomes" id="UP000002601">
    <property type="component" value="Chromosome"/>
</dbReference>
<reference evidence="3 4" key="1">
    <citation type="submission" date="2009-06" db="EMBL/GenBank/DDBJ databases">
        <title>Complete sequence of Desulfovibrio salexigens DSM 2638.</title>
        <authorList>
            <consortium name="US DOE Joint Genome Institute"/>
            <person name="Lucas S."/>
            <person name="Copeland A."/>
            <person name="Lapidus A."/>
            <person name="Glavina del Rio T."/>
            <person name="Tice H."/>
            <person name="Bruce D."/>
            <person name="Goodwin L."/>
            <person name="Pitluck S."/>
            <person name="Munk A.C."/>
            <person name="Brettin T."/>
            <person name="Detter J.C."/>
            <person name="Han C."/>
            <person name="Tapia R."/>
            <person name="Larimer F."/>
            <person name="Land M."/>
            <person name="Hauser L."/>
            <person name="Kyrpides N."/>
            <person name="Anderson I."/>
            <person name="Wall J.D."/>
            <person name="Arkin A.P."/>
            <person name="Dehal P."/>
            <person name="Chivian D."/>
            <person name="Giles B."/>
            <person name="Hazen T.C."/>
        </authorList>
    </citation>
    <scope>NUCLEOTIDE SEQUENCE [LARGE SCALE GENOMIC DNA]</scope>
    <source>
        <strain evidence="4">ATCC 14822 / DSM 2638 / NCIMB 8403 / VKM B-1763</strain>
    </source>
</reference>
<dbReference type="KEGG" id="dsa:Desal_0904"/>
<name>C6BZR2_MARSD</name>
<evidence type="ECO:0000313" key="4">
    <source>
        <dbReference type="Proteomes" id="UP000002601"/>
    </source>
</evidence>
<dbReference type="PANTHER" id="PTHR35936">
    <property type="entry name" value="MEMBRANE-BOUND LYTIC MUREIN TRANSGLYCOSYLASE F"/>
    <property type="match status" value="1"/>
</dbReference>
<gene>
    <name evidence="3" type="ordered locus">Desal_0904</name>
</gene>
<keyword evidence="4" id="KW-1185">Reference proteome</keyword>
<dbReference type="HOGENOM" id="CLU_064076_9_0_7"/>
<dbReference type="Gene3D" id="3.40.190.10">
    <property type="entry name" value="Periplasmic binding protein-like II"/>
    <property type="match status" value="2"/>
</dbReference>
<dbReference type="OrthoDB" id="5453329at2"/>
<dbReference type="AlphaFoldDB" id="C6BZR2"/>
<evidence type="ECO:0000256" key="1">
    <source>
        <dbReference type="ARBA" id="ARBA00022729"/>
    </source>
</evidence>
<feature type="domain" description="Solute-binding protein family 3/N-terminal" evidence="2">
    <location>
        <begin position="30"/>
        <end position="255"/>
    </location>
</feature>
<dbReference type="InterPro" id="IPR001638">
    <property type="entry name" value="Solute-binding_3/MltF_N"/>
</dbReference>
<protein>
    <submittedName>
        <fullName evidence="3">Extracellular solute-binding protein family 3</fullName>
    </submittedName>
</protein>
<evidence type="ECO:0000313" key="3">
    <source>
        <dbReference type="EMBL" id="ACS78969.1"/>
    </source>
</evidence>
<keyword evidence="1" id="KW-0732">Signal</keyword>
<evidence type="ECO:0000259" key="2">
    <source>
        <dbReference type="SMART" id="SM00062"/>
    </source>
</evidence>
<proteinExistence type="predicted"/>
<dbReference type="SUPFAM" id="SSF53850">
    <property type="entry name" value="Periplasmic binding protein-like II"/>
    <property type="match status" value="1"/>
</dbReference>
<dbReference type="Pfam" id="PF00497">
    <property type="entry name" value="SBP_bac_3"/>
    <property type="match status" value="1"/>
</dbReference>
<dbReference type="EMBL" id="CP001649">
    <property type="protein sequence ID" value="ACS78969.1"/>
    <property type="molecule type" value="Genomic_DNA"/>
</dbReference>
<dbReference type="STRING" id="526222.Desal_0904"/>
<dbReference type="SMART" id="SM00062">
    <property type="entry name" value="PBPb"/>
    <property type="match status" value="1"/>
</dbReference>
<accession>C6BZR2</accession>
<dbReference type="PANTHER" id="PTHR35936:SF25">
    <property type="entry name" value="ABC TRANSPORTER SUBSTRATE-BINDING PROTEIN"/>
    <property type="match status" value="1"/>
</dbReference>
<dbReference type="eggNOG" id="COG0834">
    <property type="taxonomic scope" value="Bacteria"/>
</dbReference>
<organism evidence="3 4">
    <name type="scientific">Maridesulfovibrio salexigens (strain ATCC 14822 / DSM 2638 / NCIMB 8403 / VKM B-1763)</name>
    <name type="common">Desulfovibrio salexigens</name>
    <dbReference type="NCBI Taxonomy" id="526222"/>
    <lineage>
        <taxon>Bacteria</taxon>
        <taxon>Pseudomonadati</taxon>
        <taxon>Thermodesulfobacteriota</taxon>
        <taxon>Desulfovibrionia</taxon>
        <taxon>Desulfovibrionales</taxon>
        <taxon>Desulfovibrionaceae</taxon>
        <taxon>Maridesulfovibrio</taxon>
    </lineage>
</organism>